<feature type="compositionally biased region" description="Low complexity" evidence="1">
    <location>
        <begin position="42"/>
        <end position="51"/>
    </location>
</feature>
<feature type="region of interest" description="Disordered" evidence="1">
    <location>
        <begin position="42"/>
        <end position="107"/>
    </location>
</feature>
<dbReference type="EMBL" id="CADEPM010000008">
    <property type="protein sequence ID" value="CAB3409441.1"/>
    <property type="molecule type" value="Genomic_DNA"/>
</dbReference>
<gene>
    <name evidence="2" type="ORF">CBOVIS_LOCUS11095</name>
</gene>
<evidence type="ECO:0000256" key="1">
    <source>
        <dbReference type="SAM" id="MobiDB-lite"/>
    </source>
</evidence>
<feature type="region of interest" description="Disordered" evidence="1">
    <location>
        <begin position="263"/>
        <end position="282"/>
    </location>
</feature>
<organism evidence="2 3">
    <name type="scientific">Caenorhabditis bovis</name>
    <dbReference type="NCBI Taxonomy" id="2654633"/>
    <lineage>
        <taxon>Eukaryota</taxon>
        <taxon>Metazoa</taxon>
        <taxon>Ecdysozoa</taxon>
        <taxon>Nematoda</taxon>
        <taxon>Chromadorea</taxon>
        <taxon>Rhabditida</taxon>
        <taxon>Rhabditina</taxon>
        <taxon>Rhabditomorpha</taxon>
        <taxon>Rhabditoidea</taxon>
        <taxon>Rhabditidae</taxon>
        <taxon>Peloderinae</taxon>
        <taxon>Caenorhabditis</taxon>
    </lineage>
</organism>
<proteinExistence type="predicted"/>
<evidence type="ECO:0000313" key="3">
    <source>
        <dbReference type="Proteomes" id="UP000494206"/>
    </source>
</evidence>
<dbReference type="Proteomes" id="UP000494206">
    <property type="component" value="Unassembled WGS sequence"/>
</dbReference>
<comment type="caution">
    <text evidence="2">The sequence shown here is derived from an EMBL/GenBank/DDBJ whole genome shotgun (WGS) entry which is preliminary data.</text>
</comment>
<sequence>MLKRCSTIASLFPDDSSECPASTTLVRQLYLPSLSTSASFAVPSSSSTTSLPPAPPPLLGAQQHSASSSSLINTIHGHRNPALGSTSTLTRSYHQPSSATSSTANLYSNQGGNQAQYYLPMSSSTVLNNSSSSPSSSFQQPSSQHLNYYSNCDQPTANAFEHQRRLGGSQQHLYHNNANNQAIVAQPLSASRPNYTYQQQQPPAVPLRHSKPSANYFGKYSDRGGSSGPFEPVAGANCVPPLRASITMIDVLAPVRDTAVAQTATTGSLPTTAAATSSSNGT</sequence>
<feature type="compositionally biased region" description="Low complexity" evidence="1">
    <location>
        <begin position="125"/>
        <end position="143"/>
    </location>
</feature>
<dbReference type="OrthoDB" id="5867664at2759"/>
<dbReference type="AlphaFoldDB" id="A0A8S1F6G2"/>
<reference evidence="2 3" key="1">
    <citation type="submission" date="2020-04" db="EMBL/GenBank/DDBJ databases">
        <authorList>
            <person name="Laetsch R D."/>
            <person name="Stevens L."/>
            <person name="Kumar S."/>
            <person name="Blaxter L. M."/>
        </authorList>
    </citation>
    <scope>NUCLEOTIDE SEQUENCE [LARGE SCALE GENOMIC DNA]</scope>
</reference>
<feature type="compositionally biased region" description="Polar residues" evidence="1">
    <location>
        <begin position="83"/>
        <end position="107"/>
    </location>
</feature>
<name>A0A8S1F6G2_9PELO</name>
<accession>A0A8S1F6G2</accession>
<feature type="region of interest" description="Disordered" evidence="1">
    <location>
        <begin position="125"/>
        <end position="150"/>
    </location>
</feature>
<keyword evidence="3" id="KW-1185">Reference proteome</keyword>
<protein>
    <submittedName>
        <fullName evidence="2">Uncharacterized protein</fullName>
    </submittedName>
</protein>
<feature type="compositionally biased region" description="Polar residues" evidence="1">
    <location>
        <begin position="62"/>
        <end position="73"/>
    </location>
</feature>
<evidence type="ECO:0000313" key="2">
    <source>
        <dbReference type="EMBL" id="CAB3409441.1"/>
    </source>
</evidence>